<reference evidence="1" key="1">
    <citation type="journal article" date="2014" name="Int. J. Syst. Evol. Microbiol.">
        <title>Complete genome of a new Firmicutes species belonging to the dominant human colonic microbiota ('Ruminococcus bicirculans') reveals two chromosomes and a selective capacity to utilize plant glucans.</title>
        <authorList>
            <consortium name="NISC Comparative Sequencing Program"/>
            <person name="Wegmann U."/>
            <person name="Louis P."/>
            <person name="Goesmann A."/>
            <person name="Henrissat B."/>
            <person name="Duncan S.H."/>
            <person name="Flint H.J."/>
        </authorList>
    </citation>
    <scope>NUCLEOTIDE SEQUENCE</scope>
    <source>
        <strain evidence="1">NBRC 107710</strain>
    </source>
</reference>
<dbReference type="EMBL" id="JACIDN010000008">
    <property type="protein sequence ID" value="MBB3904492.1"/>
    <property type="molecule type" value="Genomic_DNA"/>
</dbReference>
<accession>A0A7W6F8G3</accession>
<dbReference type="Proteomes" id="UP000517759">
    <property type="component" value="Unassembled WGS sequence"/>
</dbReference>
<dbReference type="EMBL" id="BSPG01000028">
    <property type="protein sequence ID" value="GLS45844.1"/>
    <property type="molecule type" value="Genomic_DNA"/>
</dbReference>
<reference evidence="2 3" key="3">
    <citation type="submission" date="2020-08" db="EMBL/GenBank/DDBJ databases">
        <title>Genomic Encyclopedia of Type Strains, Phase IV (KMG-IV): sequencing the most valuable type-strain genomes for metagenomic binning, comparative biology and taxonomic classification.</title>
        <authorList>
            <person name="Goeker M."/>
        </authorList>
    </citation>
    <scope>NUCLEOTIDE SEQUENCE [LARGE SCALE GENOMIC DNA]</scope>
    <source>
        <strain evidence="2 3">DSM 24105</strain>
    </source>
</reference>
<evidence type="ECO:0000313" key="3">
    <source>
        <dbReference type="Proteomes" id="UP000517759"/>
    </source>
</evidence>
<dbReference type="RefSeq" id="WP_183508414.1">
    <property type="nucleotide sequence ID" value="NZ_BSPG01000028.1"/>
</dbReference>
<reference evidence="1" key="4">
    <citation type="submission" date="2023-01" db="EMBL/GenBank/DDBJ databases">
        <title>Draft genome sequence of Methylobacterium brachythecii strain NBRC 107710.</title>
        <authorList>
            <person name="Sun Q."/>
            <person name="Mori K."/>
        </authorList>
    </citation>
    <scope>NUCLEOTIDE SEQUENCE</scope>
    <source>
        <strain evidence="1">NBRC 107710</strain>
    </source>
</reference>
<evidence type="ECO:0000313" key="1">
    <source>
        <dbReference type="EMBL" id="GLS45844.1"/>
    </source>
</evidence>
<name>A0A7W6F8G3_9HYPH</name>
<evidence type="ECO:0000313" key="4">
    <source>
        <dbReference type="Proteomes" id="UP001156881"/>
    </source>
</evidence>
<sequence length="86" mass="9192">MTAPISDELTGAVTNGPVAAIRARAAADARFLRTLARTARVDGMPRPELRAVNARKAAWRVLDHARRMSSVVPAVTDGVRPAEMAD</sequence>
<evidence type="ECO:0000313" key="2">
    <source>
        <dbReference type="EMBL" id="MBB3904492.1"/>
    </source>
</evidence>
<organism evidence="2 3">
    <name type="scientific">Methylobacterium brachythecii</name>
    <dbReference type="NCBI Taxonomy" id="1176177"/>
    <lineage>
        <taxon>Bacteria</taxon>
        <taxon>Pseudomonadati</taxon>
        <taxon>Pseudomonadota</taxon>
        <taxon>Alphaproteobacteria</taxon>
        <taxon>Hyphomicrobiales</taxon>
        <taxon>Methylobacteriaceae</taxon>
        <taxon>Methylobacterium</taxon>
    </lineage>
</organism>
<comment type="caution">
    <text evidence="2">The sequence shown here is derived from an EMBL/GenBank/DDBJ whole genome shotgun (WGS) entry which is preliminary data.</text>
</comment>
<protein>
    <submittedName>
        <fullName evidence="2">Uncharacterized protein</fullName>
    </submittedName>
</protein>
<dbReference type="Proteomes" id="UP001156881">
    <property type="component" value="Unassembled WGS sequence"/>
</dbReference>
<keyword evidence="4" id="KW-1185">Reference proteome</keyword>
<dbReference type="AlphaFoldDB" id="A0A7W6F8G3"/>
<gene>
    <name evidence="1" type="ORF">GCM10007884_38350</name>
    <name evidence="2" type="ORF">GGR33_004015</name>
</gene>
<proteinExistence type="predicted"/>
<reference evidence="4" key="2">
    <citation type="journal article" date="2019" name="Int. J. Syst. Evol. Microbiol.">
        <title>The Global Catalogue of Microorganisms (GCM) 10K type strain sequencing project: providing services to taxonomists for standard genome sequencing and annotation.</title>
        <authorList>
            <consortium name="The Broad Institute Genomics Platform"/>
            <consortium name="The Broad Institute Genome Sequencing Center for Infectious Disease"/>
            <person name="Wu L."/>
            <person name="Ma J."/>
        </authorList>
    </citation>
    <scope>NUCLEOTIDE SEQUENCE [LARGE SCALE GENOMIC DNA]</scope>
    <source>
        <strain evidence="4">NBRC 107710</strain>
    </source>
</reference>